<sequence length="130" mass="14043">MNIPYLYDAGVLIAIDNNDRRMWARHSLALDDGRDIHVPAVIVSQAWRDSRRQVRLGKFLAGCHVVPVGLETAKAAGILCGKAGTSDIVDATVVTMAATLGAIIWTSDPDDIRTLIDAQDIKPAPVIRTV</sequence>
<reference evidence="1 3" key="2">
    <citation type="journal article" date="2016" name="Appl. Microbiol. Biotechnol.">
        <title>Exploiting the genome sequence of Streptomyces nodosus for enhanced antibiotic production.</title>
        <authorList>
            <person name="Sweeney P."/>
            <person name="Murphy C.D."/>
            <person name="Caffrey P."/>
        </authorList>
    </citation>
    <scope>NUCLEOTIDE SEQUENCE [LARGE SCALE GENOMIC DNA]</scope>
    <source>
        <strain evidence="1 3">ATCC 14899</strain>
    </source>
</reference>
<evidence type="ECO:0000313" key="4">
    <source>
        <dbReference type="Proteomes" id="UP000325763"/>
    </source>
</evidence>
<dbReference type="SUPFAM" id="SSF88723">
    <property type="entry name" value="PIN domain-like"/>
    <property type="match status" value="1"/>
</dbReference>
<dbReference type="KEGG" id="snq:CP978_21730"/>
<evidence type="ECO:0000313" key="1">
    <source>
        <dbReference type="EMBL" id="AJE42310.1"/>
    </source>
</evidence>
<dbReference type="Proteomes" id="UP000031526">
    <property type="component" value="Chromosome"/>
</dbReference>
<dbReference type="EMBL" id="CP023747">
    <property type="protein sequence ID" value="QEV40824.1"/>
    <property type="molecule type" value="Genomic_DNA"/>
</dbReference>
<reference evidence="3" key="1">
    <citation type="submission" date="2014-09" db="EMBL/GenBank/DDBJ databases">
        <title>Sequence of the Streptomyces nodosus genome.</title>
        <authorList>
            <person name="Sweeney P."/>
            <person name="Stephens N."/>
            <person name="Murphy C."/>
            <person name="Caffrey P."/>
        </authorList>
    </citation>
    <scope>NUCLEOTIDE SEQUENCE [LARGE SCALE GENOMIC DNA]</scope>
    <source>
        <strain evidence="3">ATCC 14899</strain>
    </source>
</reference>
<reference evidence="2 4" key="3">
    <citation type="submission" date="2017-09" db="EMBL/GenBank/DDBJ databases">
        <title>Streptomyces genome completion.</title>
        <authorList>
            <person name="Lee N."/>
            <person name="Cho B.-K."/>
        </authorList>
    </citation>
    <scope>NUCLEOTIDE SEQUENCE [LARGE SCALE GENOMIC DNA]</scope>
    <source>
        <strain evidence="2 4">ATCC 14899</strain>
    </source>
</reference>
<name>A0A0B5DM69_9ACTN</name>
<dbReference type="Gene3D" id="3.40.50.1010">
    <property type="entry name" value="5'-nuclease"/>
    <property type="match status" value="1"/>
</dbReference>
<evidence type="ECO:0000313" key="3">
    <source>
        <dbReference type="Proteomes" id="UP000031526"/>
    </source>
</evidence>
<dbReference type="Proteomes" id="UP000325763">
    <property type="component" value="Chromosome"/>
</dbReference>
<protein>
    <submittedName>
        <fullName evidence="1">Twitching motility protein PilT</fullName>
    </submittedName>
</protein>
<gene>
    <name evidence="2" type="ORF">CP978_21730</name>
    <name evidence="1" type="ORF">SNOD_21395</name>
</gene>
<dbReference type="HOGENOM" id="CLU_160591_0_0_11"/>
<dbReference type="RefSeq" id="WP_043443526.1">
    <property type="nucleotide sequence ID" value="NZ_CP009313.1"/>
</dbReference>
<evidence type="ECO:0000313" key="2">
    <source>
        <dbReference type="EMBL" id="QEV40824.1"/>
    </source>
</evidence>
<proteinExistence type="predicted"/>
<dbReference type="AlphaFoldDB" id="A0A0B5DM69"/>
<accession>A0A0B5DM69</accession>
<keyword evidence="3" id="KW-1185">Reference proteome</keyword>
<dbReference type="EMBL" id="CP009313">
    <property type="protein sequence ID" value="AJE42310.1"/>
    <property type="molecule type" value="Genomic_DNA"/>
</dbReference>
<dbReference type="STRING" id="40318.SNOD_21395"/>
<dbReference type="OrthoDB" id="3785877at2"/>
<dbReference type="InterPro" id="IPR029060">
    <property type="entry name" value="PIN-like_dom_sf"/>
</dbReference>
<organism evidence="1 3">
    <name type="scientific">Streptomyces nodosus</name>
    <dbReference type="NCBI Taxonomy" id="40318"/>
    <lineage>
        <taxon>Bacteria</taxon>
        <taxon>Bacillati</taxon>
        <taxon>Actinomycetota</taxon>
        <taxon>Actinomycetes</taxon>
        <taxon>Kitasatosporales</taxon>
        <taxon>Streptomycetaceae</taxon>
        <taxon>Streptomyces</taxon>
    </lineage>
</organism>